<proteinExistence type="predicted"/>
<name>A0A7X5C083_9BACL</name>
<keyword evidence="1" id="KW-0732">Signal</keyword>
<gene>
    <name evidence="2" type="ORF">GT003_31350</name>
</gene>
<evidence type="ECO:0000313" key="2">
    <source>
        <dbReference type="EMBL" id="NBC73458.1"/>
    </source>
</evidence>
<dbReference type="RefSeq" id="WP_161705475.1">
    <property type="nucleotide sequence ID" value="NZ_JAAAMU010000033.1"/>
</dbReference>
<feature type="signal peptide" evidence="1">
    <location>
        <begin position="1"/>
        <end position="22"/>
    </location>
</feature>
<comment type="caution">
    <text evidence="2">The sequence shown here is derived from an EMBL/GenBank/DDBJ whole genome shotgun (WGS) entry which is preliminary data.</text>
</comment>
<evidence type="ECO:0008006" key="4">
    <source>
        <dbReference type="Google" id="ProtNLM"/>
    </source>
</evidence>
<evidence type="ECO:0000313" key="3">
    <source>
        <dbReference type="Proteomes" id="UP000558113"/>
    </source>
</evidence>
<dbReference type="OrthoDB" id="583214at2"/>
<sequence length="286" mass="31480">MKKKVISLTIAGVVALSGVVSAASMWGTYKGNDIIKITVDGRPLLVKTGDVPGMSFNGRTMIPINLLKYAGVTYTWNQSTKTVDIHKTTTEPATSSVNPSNIANNIISNGGDGVTLVKINGELTSIVYFQEKSGIDIDWKVIQKILNDMVDYNAVYSRVVYYNGDTTIGYIEAKTASLKKFRNDEITAEQMKQDTVWSGFDSSSSGGTATGSTTSATIVSKIDGEFDGFENGKLFTLQNGQIWKQTSYEYKYTYKFNPKVTIYKDGSSWYMMVDGVDKQVKVEQIK</sequence>
<accession>A0A7X5C083</accession>
<reference evidence="2 3" key="1">
    <citation type="submission" date="2020-01" db="EMBL/GenBank/DDBJ databases">
        <title>Paenibacillus soybeanensis sp. nov. isolated from the nodules of soybean (Glycine max(L.) Merr).</title>
        <authorList>
            <person name="Wang H."/>
        </authorList>
    </citation>
    <scope>NUCLEOTIDE SEQUENCE [LARGE SCALE GENOMIC DNA]</scope>
    <source>
        <strain evidence="2 3">DSM 23054</strain>
    </source>
</reference>
<organism evidence="2 3">
    <name type="scientific">Paenibacillus sacheonensis</name>
    <dbReference type="NCBI Taxonomy" id="742054"/>
    <lineage>
        <taxon>Bacteria</taxon>
        <taxon>Bacillati</taxon>
        <taxon>Bacillota</taxon>
        <taxon>Bacilli</taxon>
        <taxon>Bacillales</taxon>
        <taxon>Paenibacillaceae</taxon>
        <taxon>Paenibacillus</taxon>
    </lineage>
</organism>
<protein>
    <recommendedName>
        <fullName evidence="4">Copper amine oxidase-like N-terminal domain-containing protein</fullName>
    </recommendedName>
</protein>
<dbReference type="Proteomes" id="UP000558113">
    <property type="component" value="Unassembled WGS sequence"/>
</dbReference>
<keyword evidence="3" id="KW-1185">Reference proteome</keyword>
<dbReference type="EMBL" id="JAAAMU010000033">
    <property type="protein sequence ID" value="NBC73458.1"/>
    <property type="molecule type" value="Genomic_DNA"/>
</dbReference>
<evidence type="ECO:0000256" key="1">
    <source>
        <dbReference type="SAM" id="SignalP"/>
    </source>
</evidence>
<dbReference type="AlphaFoldDB" id="A0A7X5C083"/>
<feature type="chain" id="PRO_5031273492" description="Copper amine oxidase-like N-terminal domain-containing protein" evidence="1">
    <location>
        <begin position="23"/>
        <end position="286"/>
    </location>
</feature>